<feature type="transmembrane region" description="Helical" evidence="7">
    <location>
        <begin position="36"/>
        <end position="57"/>
    </location>
</feature>
<dbReference type="GO" id="GO:0005886">
    <property type="term" value="C:plasma membrane"/>
    <property type="evidence" value="ECO:0007669"/>
    <property type="project" value="TreeGrafter"/>
</dbReference>
<dbReference type="InterPro" id="IPR038377">
    <property type="entry name" value="Na/Glc_symporter_sf"/>
</dbReference>
<accession>A0A532V2C5</accession>
<dbReference type="GO" id="GO:0005412">
    <property type="term" value="F:D-glucose:sodium symporter activity"/>
    <property type="evidence" value="ECO:0007669"/>
    <property type="project" value="TreeGrafter"/>
</dbReference>
<name>A0A532V2C5_UNCL8</name>
<feature type="transmembrane region" description="Helical" evidence="7">
    <location>
        <begin position="381"/>
        <end position="406"/>
    </location>
</feature>
<proteinExistence type="inferred from homology"/>
<feature type="transmembrane region" description="Helical" evidence="7">
    <location>
        <begin position="77"/>
        <end position="96"/>
    </location>
</feature>
<dbReference type="Proteomes" id="UP000319619">
    <property type="component" value="Unassembled WGS sequence"/>
</dbReference>
<evidence type="ECO:0000256" key="2">
    <source>
        <dbReference type="ARBA" id="ARBA00006434"/>
    </source>
</evidence>
<comment type="subcellular location">
    <subcellularLocation>
        <location evidence="1">Membrane</location>
        <topology evidence="1">Multi-pass membrane protein</topology>
    </subcellularLocation>
</comment>
<dbReference type="PANTHER" id="PTHR11819">
    <property type="entry name" value="SOLUTE CARRIER FAMILY 5"/>
    <property type="match status" value="1"/>
</dbReference>
<organism evidence="8 9">
    <name type="scientific">candidate division LCP-89 bacterium B3_LCP</name>
    <dbReference type="NCBI Taxonomy" id="2012998"/>
    <lineage>
        <taxon>Bacteria</taxon>
        <taxon>Pseudomonadati</taxon>
        <taxon>Bacteria division LCP-89</taxon>
    </lineage>
</organism>
<dbReference type="EMBL" id="NJBN01000003">
    <property type="protein sequence ID" value="TKJ41282.1"/>
    <property type="molecule type" value="Genomic_DNA"/>
</dbReference>
<dbReference type="InterPro" id="IPR001734">
    <property type="entry name" value="Na/solute_symporter"/>
</dbReference>
<feature type="transmembrane region" description="Helical" evidence="7">
    <location>
        <begin position="158"/>
        <end position="177"/>
    </location>
</feature>
<comment type="caution">
    <text evidence="8">The sequence shown here is derived from an EMBL/GenBank/DDBJ whole genome shotgun (WGS) entry which is preliminary data.</text>
</comment>
<keyword evidence="3 7" id="KW-0812">Transmembrane</keyword>
<evidence type="ECO:0000256" key="5">
    <source>
        <dbReference type="ARBA" id="ARBA00023136"/>
    </source>
</evidence>
<feature type="transmembrane region" description="Helical" evidence="7">
    <location>
        <begin position="543"/>
        <end position="563"/>
    </location>
</feature>
<dbReference type="Gene3D" id="1.20.1730.10">
    <property type="entry name" value="Sodium/glucose cotransporter"/>
    <property type="match status" value="1"/>
</dbReference>
<feature type="transmembrane region" description="Helical" evidence="7">
    <location>
        <begin position="296"/>
        <end position="314"/>
    </location>
</feature>
<comment type="similarity">
    <text evidence="2 6">Belongs to the sodium:solute symporter (SSF) (TC 2.A.21) family.</text>
</comment>
<evidence type="ECO:0000256" key="1">
    <source>
        <dbReference type="ARBA" id="ARBA00004141"/>
    </source>
</evidence>
<feature type="transmembrane region" description="Helical" evidence="7">
    <location>
        <begin position="412"/>
        <end position="430"/>
    </location>
</feature>
<evidence type="ECO:0000313" key="9">
    <source>
        <dbReference type="Proteomes" id="UP000319619"/>
    </source>
</evidence>
<dbReference type="PROSITE" id="PS50283">
    <property type="entry name" value="NA_SOLUT_SYMP_3"/>
    <property type="match status" value="1"/>
</dbReference>
<feature type="transmembrane region" description="Helical" evidence="7">
    <location>
        <begin position="130"/>
        <end position="152"/>
    </location>
</feature>
<feature type="transmembrane region" description="Helical" evidence="7">
    <location>
        <begin position="569"/>
        <end position="586"/>
    </location>
</feature>
<dbReference type="AlphaFoldDB" id="A0A532V2C5"/>
<dbReference type="PANTHER" id="PTHR11819:SF77">
    <property type="entry name" value="SODIUM_GLUCOSE COTRANSPORT PROTEIN"/>
    <property type="match status" value="1"/>
</dbReference>
<evidence type="ECO:0000256" key="4">
    <source>
        <dbReference type="ARBA" id="ARBA00022989"/>
    </source>
</evidence>
<gene>
    <name evidence="8" type="ORF">CEE37_06340</name>
</gene>
<evidence type="ECO:0000256" key="7">
    <source>
        <dbReference type="SAM" id="Phobius"/>
    </source>
</evidence>
<evidence type="ECO:0000256" key="3">
    <source>
        <dbReference type="ARBA" id="ARBA00022692"/>
    </source>
</evidence>
<sequence>MQFIDWTIVALYLIGALAVGYFYARRSGKSTEEYFLSGRSLPWWIAGTSMVATTFAADTPLAITELVRSDGIWRNWWWWNLALGGLLGVFFFARLWRRAKVLTDNELIELRYSGKPASGLRAFKALYFSLLYNFIVMGWVINGMSAVASVTLGVGRGWAVWGCALIALIYSTASGFWGVVITDFFQFILAMGGAILLAVLAVERFGGMGNLLEQVKSTVGFQTDTLSFFPSVSSGGESFLSGNIFTFLIFLSVMWWASHNADGGGYIIQRMSSCKDERHALLATLWFNLCNYAFRVWPWIIVAVVSLVMFPALGDDPLGDKAGYPRVMVEVCGPGVLGILIASFLAAFMSTISTHLNWGASYLLNDVYRRFIHPDATERHYVWISRGATVLVMAGAALTALSMGSIARAWEFIWAMGCGIGPVLILRWFWWRISAWSEIAALASSILVTITLEVIACIQTIKAGAEYALFSSSPVLFGLQLEIQHKALIVVPVSIVTWVTVTMLTRPEPEEKLKQFYQRVRPGGNWPTSWKERWGSVPLRGHVVNWILGAVMIYGATFGIGLLIFGNGFVGMSLLILAVAGGFIAVKRAGFSEASDLSG</sequence>
<evidence type="ECO:0000256" key="6">
    <source>
        <dbReference type="RuleBase" id="RU362091"/>
    </source>
</evidence>
<dbReference type="CDD" id="cd11477">
    <property type="entry name" value="SLC5sbd_u1"/>
    <property type="match status" value="1"/>
</dbReference>
<dbReference type="Pfam" id="PF00474">
    <property type="entry name" value="SSF"/>
    <property type="match status" value="1"/>
</dbReference>
<reference evidence="8 9" key="1">
    <citation type="submission" date="2017-06" db="EMBL/GenBank/DDBJ databases">
        <title>Novel microbial phyla capable of carbon fixation and sulfur reduction in deep-sea sediments.</title>
        <authorList>
            <person name="Huang J."/>
            <person name="Baker B."/>
            <person name="Wang Y."/>
        </authorList>
    </citation>
    <scope>NUCLEOTIDE SEQUENCE [LARGE SCALE GENOMIC DNA]</scope>
    <source>
        <strain evidence="8">B3_LCP</strain>
    </source>
</reference>
<evidence type="ECO:0000313" key="8">
    <source>
        <dbReference type="EMBL" id="TKJ41282.1"/>
    </source>
</evidence>
<keyword evidence="4 7" id="KW-1133">Transmembrane helix</keyword>
<protein>
    <submittedName>
        <fullName evidence="8">Sodium:proline symporter</fullName>
    </submittedName>
</protein>
<feature type="transmembrane region" description="Helical" evidence="7">
    <location>
        <begin position="239"/>
        <end position="257"/>
    </location>
</feature>
<feature type="transmembrane region" description="Helical" evidence="7">
    <location>
        <begin position="184"/>
        <end position="202"/>
    </location>
</feature>
<feature type="transmembrane region" description="Helical" evidence="7">
    <location>
        <begin position="334"/>
        <end position="360"/>
    </location>
</feature>
<feature type="transmembrane region" description="Helical" evidence="7">
    <location>
        <begin position="6"/>
        <end position="24"/>
    </location>
</feature>
<keyword evidence="5 7" id="KW-0472">Membrane</keyword>